<organism evidence="1 2">
    <name type="scientific">Streptomyces enissocaesilis</name>
    <dbReference type="NCBI Taxonomy" id="332589"/>
    <lineage>
        <taxon>Bacteria</taxon>
        <taxon>Bacillati</taxon>
        <taxon>Actinomycetota</taxon>
        <taxon>Actinomycetes</taxon>
        <taxon>Kitasatosporales</taxon>
        <taxon>Streptomycetaceae</taxon>
        <taxon>Streptomyces</taxon>
        <taxon>Streptomyces rochei group</taxon>
    </lineage>
</organism>
<reference evidence="1 2" key="1">
    <citation type="journal article" date="2019" name="Int. J. Syst. Evol. Microbiol.">
        <title>The Global Catalogue of Microorganisms (GCM) 10K type strain sequencing project: providing services to taxonomists for standard genome sequencing and annotation.</title>
        <authorList>
            <consortium name="The Broad Institute Genomics Platform"/>
            <consortium name="The Broad Institute Genome Sequencing Center for Infectious Disease"/>
            <person name="Wu L."/>
            <person name="Ma J."/>
        </authorList>
    </citation>
    <scope>NUCLEOTIDE SEQUENCE [LARGE SCALE GENOMIC DNA]</scope>
    <source>
        <strain evidence="1 2">JCM 9088</strain>
    </source>
</reference>
<evidence type="ECO:0000313" key="2">
    <source>
        <dbReference type="Proteomes" id="UP001500403"/>
    </source>
</evidence>
<keyword evidence="2" id="KW-1185">Reference proteome</keyword>
<dbReference type="RefSeq" id="WP_344492111.1">
    <property type="nucleotide sequence ID" value="NZ_BAAAUD010000013.1"/>
</dbReference>
<evidence type="ECO:0000313" key="1">
    <source>
        <dbReference type="EMBL" id="GAA2929998.1"/>
    </source>
</evidence>
<dbReference type="Proteomes" id="UP001500403">
    <property type="component" value="Unassembled WGS sequence"/>
</dbReference>
<proteinExistence type="predicted"/>
<sequence>MANIEPPDDLINLQRKAAAAYEDAMRQPYTRETWAPWLEAAEAVQAAVTAHAEATGQNRYEVEMAVKAAVRQDGDE</sequence>
<gene>
    <name evidence="1" type="ORF">GCM10010446_13290</name>
</gene>
<comment type="caution">
    <text evidence="1">The sequence shown here is derived from an EMBL/GenBank/DDBJ whole genome shotgun (WGS) entry which is preliminary data.</text>
</comment>
<dbReference type="EMBL" id="BAAAUD010000013">
    <property type="protein sequence ID" value="GAA2929998.1"/>
    <property type="molecule type" value="Genomic_DNA"/>
</dbReference>
<name>A0ABN3WXL2_9ACTN</name>
<protein>
    <submittedName>
        <fullName evidence="1">Uncharacterized protein</fullName>
    </submittedName>
</protein>
<accession>A0ABN3WXL2</accession>